<dbReference type="Proteomes" id="UP001320706">
    <property type="component" value="Unassembled WGS sequence"/>
</dbReference>
<reference evidence="1" key="1">
    <citation type="submission" date="2024-02" db="EMBL/GenBank/DDBJ databases">
        <title>Metagenome Assembled Genome of Zalaria obscura JY119.</title>
        <authorList>
            <person name="Vighnesh L."/>
            <person name="Jagadeeshwari U."/>
            <person name="Venkata Ramana C."/>
            <person name="Sasikala C."/>
        </authorList>
    </citation>
    <scope>NUCLEOTIDE SEQUENCE</scope>
    <source>
        <strain evidence="1">JY119</strain>
    </source>
</reference>
<evidence type="ECO:0000313" key="2">
    <source>
        <dbReference type="Proteomes" id="UP001320706"/>
    </source>
</evidence>
<evidence type="ECO:0000313" key="1">
    <source>
        <dbReference type="EMBL" id="KAK8222109.1"/>
    </source>
</evidence>
<organism evidence="1 2">
    <name type="scientific">Zalaria obscura</name>
    <dbReference type="NCBI Taxonomy" id="2024903"/>
    <lineage>
        <taxon>Eukaryota</taxon>
        <taxon>Fungi</taxon>
        <taxon>Dikarya</taxon>
        <taxon>Ascomycota</taxon>
        <taxon>Pezizomycotina</taxon>
        <taxon>Dothideomycetes</taxon>
        <taxon>Dothideomycetidae</taxon>
        <taxon>Dothideales</taxon>
        <taxon>Zalariaceae</taxon>
        <taxon>Zalaria</taxon>
    </lineage>
</organism>
<protein>
    <submittedName>
        <fullName evidence="1">Uncharacterized protein</fullName>
    </submittedName>
</protein>
<accession>A0ACC3SPK9</accession>
<sequence>MKADKAGKFTNFMVDRYNELSAEIGRPATTFQFTLFGITNIHTTDPKNIQALLATQFPEYGLGPERRNNMIALLGDGIPNFVRDQVSDLDLSERHVQHLIKALPTTSTSSWTPISDLQVLFFRLTLDSATEFLFGESVNSQLANLPTTTSPTSQKAPHLDEQAFAHAFDNGQRHLAQRFRLANLYWLHNPSDFQSSIAQCTRFIDHFVTLALREPTSAKAAEEGAAKSKYVFLHALAQQTRDPVELRAQLLNILLAGRDTTASLLSYVFHHLVRHPDVYAKLRSTVTETFGTYDAPRNISFASLKGCTYLTWVLNETLRLNTVVPGNGRTALKDSTLPRGGGKDGTKPVFVPKGTLVEYSIHVMQRRKDLWGMDAEEWRPERWEGKRPGWEFLPFNGGPRICIGQQFALIEASHVIVRLLQRFDKIEPAGDELEMDTANLTLTCCPGKGPVVRLHEATD</sequence>
<comment type="caution">
    <text evidence="1">The sequence shown here is derived from an EMBL/GenBank/DDBJ whole genome shotgun (WGS) entry which is preliminary data.</text>
</comment>
<dbReference type="EMBL" id="JAMKPW020000001">
    <property type="protein sequence ID" value="KAK8222109.1"/>
    <property type="molecule type" value="Genomic_DNA"/>
</dbReference>
<gene>
    <name evidence="1" type="ORF">M8818_000279</name>
</gene>
<proteinExistence type="predicted"/>
<name>A0ACC3SPK9_9PEZI</name>
<keyword evidence="2" id="KW-1185">Reference proteome</keyword>